<organism evidence="1 2">
    <name type="scientific">Sphingomonas naasensis</name>
    <dbReference type="NCBI Taxonomy" id="1344951"/>
    <lineage>
        <taxon>Bacteria</taxon>
        <taxon>Pseudomonadati</taxon>
        <taxon>Pseudomonadota</taxon>
        <taxon>Alphaproteobacteria</taxon>
        <taxon>Sphingomonadales</taxon>
        <taxon>Sphingomonadaceae</taxon>
        <taxon>Sphingomonas</taxon>
    </lineage>
</organism>
<proteinExistence type="predicted"/>
<evidence type="ECO:0000313" key="2">
    <source>
        <dbReference type="Proteomes" id="UP000309848"/>
    </source>
</evidence>
<dbReference type="Proteomes" id="UP000309848">
    <property type="component" value="Unassembled WGS sequence"/>
</dbReference>
<evidence type="ECO:0008006" key="3">
    <source>
        <dbReference type="Google" id="ProtNLM"/>
    </source>
</evidence>
<protein>
    <recommendedName>
        <fullName evidence="3">Ketohydroxyglutarate aldolase</fullName>
    </recommendedName>
</protein>
<name>A0A4V3QWF0_9SPHN</name>
<comment type="caution">
    <text evidence="1">The sequence shown here is derived from an EMBL/GenBank/DDBJ whole genome shotgun (WGS) entry which is preliminary data.</text>
</comment>
<dbReference type="AlphaFoldDB" id="A0A4V3QWF0"/>
<dbReference type="EMBL" id="SRXU01000004">
    <property type="protein sequence ID" value="TGX42292.1"/>
    <property type="molecule type" value="Genomic_DNA"/>
</dbReference>
<accession>A0A4V3QWF0</accession>
<keyword evidence="2" id="KW-1185">Reference proteome</keyword>
<gene>
    <name evidence="1" type="ORF">E5A74_10590</name>
</gene>
<dbReference type="Gene3D" id="3.30.70.80">
    <property type="entry name" value="Peptidase S8 propeptide/proteinase inhibitor I9"/>
    <property type="match status" value="1"/>
</dbReference>
<sequence length="83" mass="9007">MSGRKTYKLSVLVTVEEPHRERLDAIEQQLRNAGLEVVDTSELGGIIAGDIEEEKLGSLAAVPGVANVEVDQSYTTEDEDPHS</sequence>
<dbReference type="InterPro" id="IPR037045">
    <property type="entry name" value="S8pro/Inhibitor_I9_sf"/>
</dbReference>
<reference evidence="1 2" key="1">
    <citation type="submission" date="2019-04" db="EMBL/GenBank/DDBJ databases">
        <title>Sphingomonas psychrotolerans sp. nov., isolated from soil in the Tianshan Mountains, Xinjiang, China.</title>
        <authorList>
            <person name="Luo Y."/>
            <person name="Sheng H."/>
        </authorList>
    </citation>
    <scope>NUCLEOTIDE SEQUENCE [LARGE SCALE GENOMIC DNA]</scope>
    <source>
        <strain evidence="1 2">KIS18-15</strain>
    </source>
</reference>
<evidence type="ECO:0000313" key="1">
    <source>
        <dbReference type="EMBL" id="TGX42292.1"/>
    </source>
</evidence>
<dbReference type="RefSeq" id="WP_135984637.1">
    <property type="nucleotide sequence ID" value="NZ_JAASQM010000004.1"/>
</dbReference>